<keyword evidence="2" id="KW-1185">Reference proteome</keyword>
<organism evidence="1 2">
    <name type="scientific">Algoriphagus halophytocola</name>
    <dbReference type="NCBI Taxonomy" id="2991499"/>
    <lineage>
        <taxon>Bacteria</taxon>
        <taxon>Pseudomonadati</taxon>
        <taxon>Bacteroidota</taxon>
        <taxon>Cytophagia</taxon>
        <taxon>Cytophagales</taxon>
        <taxon>Cyclobacteriaceae</taxon>
        <taxon>Algoriphagus</taxon>
    </lineage>
</organism>
<protein>
    <submittedName>
        <fullName evidence="1">UDP-glucuronosyltransferase</fullName>
    </submittedName>
</protein>
<sequence>MINFKFRPEDYFDGEITTIRLVKLHYPESQWGEQISIFAHWIDRKIQFEAVDFYGNEYLLYPSSAEEPLMLEDLIYLLESMQINKDNMEGNMELSLSGIPEAESDLYPDLEKYFDEKRKSFGLD</sequence>
<proteinExistence type="predicted"/>
<evidence type="ECO:0000313" key="2">
    <source>
        <dbReference type="Proteomes" id="UP001163156"/>
    </source>
</evidence>
<dbReference type="Proteomes" id="UP001163156">
    <property type="component" value="Chromosome"/>
</dbReference>
<reference evidence="1" key="1">
    <citation type="submission" date="2022-10" db="EMBL/GenBank/DDBJ databases">
        <title>Algoriphagus sp. a novel bacteria isolate from halophytes salicornia europaea.</title>
        <authorList>
            <person name="Peng Y."/>
            <person name="Jiang L."/>
            <person name="Lee J."/>
        </authorList>
    </citation>
    <scope>NUCLEOTIDE SEQUENCE</scope>
    <source>
        <strain evidence="1">TR-M5</strain>
    </source>
</reference>
<dbReference type="EMBL" id="CP110226">
    <property type="protein sequence ID" value="UZD21693.1"/>
    <property type="molecule type" value="Genomic_DNA"/>
</dbReference>
<evidence type="ECO:0000313" key="1">
    <source>
        <dbReference type="EMBL" id="UZD21693.1"/>
    </source>
</evidence>
<dbReference type="RefSeq" id="WP_264808165.1">
    <property type="nucleotide sequence ID" value="NZ_CP110226.1"/>
</dbReference>
<name>A0ABY6MDR4_9BACT</name>
<accession>A0ABY6MDR4</accession>
<gene>
    <name evidence="1" type="ORF">OM944_13590</name>
</gene>